<dbReference type="Proteomes" id="UP000190306">
    <property type="component" value="Chromosome"/>
</dbReference>
<dbReference type="AlphaFoldDB" id="A0AAE7CND9"/>
<reference evidence="2 4" key="1">
    <citation type="submission" date="2015-07" db="EMBL/GenBank/DDBJ databases">
        <title>Draft Genome Sequence of Streptomyces antibioticus, IMRU 3720 reveals insights in the evolution of actinomycin biosynthetic gene clusters in Streptomyces.</title>
        <authorList>
            <person name="Crnovcic I."/>
            <person name="Ruckert C."/>
            <person name="Kalinowksi J."/>
            <person name="Keller U."/>
        </authorList>
    </citation>
    <scope>NUCLEOTIDE SEQUENCE [LARGE SCALE GENOMIC DNA]</scope>
    <source>
        <strain evidence="2 4">DSM 41481</strain>
    </source>
</reference>
<evidence type="ECO:0000313" key="3">
    <source>
        <dbReference type="EMBL" id="QIT47646.1"/>
    </source>
</evidence>
<evidence type="ECO:0000313" key="4">
    <source>
        <dbReference type="Proteomes" id="UP000190306"/>
    </source>
</evidence>
<proteinExistence type="predicted"/>
<dbReference type="EMBL" id="CP050692">
    <property type="protein sequence ID" value="QIT47646.1"/>
    <property type="molecule type" value="Genomic_DNA"/>
</dbReference>
<evidence type="ECO:0000313" key="5">
    <source>
        <dbReference type="Proteomes" id="UP000502504"/>
    </source>
</evidence>
<protein>
    <submittedName>
        <fullName evidence="3">Uncharacterized protein</fullName>
    </submittedName>
</protein>
<dbReference type="RefSeq" id="WP_078636002.1">
    <property type="nucleotide sequence ID" value="NZ_CM007717.1"/>
</dbReference>
<evidence type="ECO:0000256" key="1">
    <source>
        <dbReference type="SAM" id="MobiDB-lite"/>
    </source>
</evidence>
<keyword evidence="4" id="KW-1185">Reference proteome</keyword>
<accession>A0AAE7CND9</accession>
<sequence length="76" mass="8456">MMGQQISVEDAFPTFQKECRELFERNLVLRAQVDILERQLAAAQEENARLQQAASEPVSGGPDLAAVPPYPDEERG</sequence>
<gene>
    <name evidence="2" type="ORF">AFM16_31795</name>
    <name evidence="3" type="ORF">HCX60_32345</name>
</gene>
<dbReference type="Proteomes" id="UP000502504">
    <property type="component" value="Chromosome"/>
</dbReference>
<feature type="region of interest" description="Disordered" evidence="1">
    <location>
        <begin position="45"/>
        <end position="76"/>
    </location>
</feature>
<organism evidence="3 5">
    <name type="scientific">Streptomyces antibioticus</name>
    <dbReference type="NCBI Taxonomy" id="1890"/>
    <lineage>
        <taxon>Bacteria</taxon>
        <taxon>Bacillati</taxon>
        <taxon>Actinomycetota</taxon>
        <taxon>Actinomycetes</taxon>
        <taxon>Kitasatosporales</taxon>
        <taxon>Streptomycetaceae</taxon>
        <taxon>Streptomyces</taxon>
    </lineage>
</organism>
<name>A0AAE7CND9_STRAT</name>
<dbReference type="EMBL" id="LHQL01000014">
    <property type="protein sequence ID" value="OOQ47325.1"/>
    <property type="molecule type" value="Genomic_DNA"/>
</dbReference>
<evidence type="ECO:0000313" key="2">
    <source>
        <dbReference type="EMBL" id="OOQ47325.1"/>
    </source>
</evidence>
<reference evidence="3 5" key="2">
    <citation type="submission" date="2020-03" db="EMBL/GenBank/DDBJ databases">
        <title>Is there a link between lipid content and antibiotic production in Streptomyces?</title>
        <authorList>
            <person name="David M."/>
            <person name="Lejeune C."/>
            <person name="Abreu S."/>
            <person name="Thibessard A."/>
            <person name="Leblond P."/>
            <person name="Chaminade P."/>
            <person name="Virolle M.-J."/>
        </authorList>
    </citation>
    <scope>NUCLEOTIDE SEQUENCE [LARGE SCALE GENOMIC DNA]</scope>
    <source>
        <strain evidence="3 5">DSM 41481</strain>
    </source>
</reference>